<evidence type="ECO:0000256" key="1">
    <source>
        <dbReference type="SAM" id="Phobius"/>
    </source>
</evidence>
<accession>A0A8F8PR99</accession>
<dbReference type="EMBL" id="MZ420154">
    <property type="protein sequence ID" value="QYA18864.1"/>
    <property type="molecule type" value="Genomic_DNA"/>
</dbReference>
<reference evidence="2" key="1">
    <citation type="submission" date="2021-06" db="EMBL/GenBank/DDBJ databases">
        <authorList>
            <person name="Rolland C."/>
        </authorList>
    </citation>
    <scope>NUCLEOTIDE SEQUENCE</scope>
    <source>
        <strain evidence="2">347.936635</strain>
    </source>
</reference>
<proteinExistence type="predicted"/>
<sequence length="156" mass="17381">MATSAVFLGPVAMAIFTWEHVGRKRQSRFRPSVMITKATAKSAKMFSQIGKMAAQLSSFYAKIDPMVLVRFIQDLYQTAHELLEPTIHLMTTPVHLLRSYYQTAKTYGYPVLVGLGSVTVLLAGGMAYAYIPQMRTHVSNILGQLPVVVKKTLHHV</sequence>
<name>A0A8F8PR99_9VIRU</name>
<gene>
    <name evidence="2" type="ORF">KOM_12_596</name>
</gene>
<keyword evidence="1" id="KW-0812">Transmembrane</keyword>
<feature type="transmembrane region" description="Helical" evidence="1">
    <location>
        <begin position="107"/>
        <end position="131"/>
    </location>
</feature>
<evidence type="ECO:0000313" key="2">
    <source>
        <dbReference type="EMBL" id="QYA18864.1"/>
    </source>
</evidence>
<keyword evidence="1" id="KW-1133">Transmembrane helix</keyword>
<organism evidence="2">
    <name type="scientific">Clandestinovirus</name>
    <dbReference type="NCBI Taxonomy" id="2831644"/>
    <lineage>
        <taxon>Viruses</taxon>
    </lineage>
</organism>
<keyword evidence="1" id="KW-0472">Membrane</keyword>
<protein>
    <submittedName>
        <fullName evidence="2">Uncharacterized protein</fullName>
    </submittedName>
</protein>